<keyword evidence="2" id="KW-1185">Reference proteome</keyword>
<organism evidence="1 2">
    <name type="scientific">Pleurodeles waltl</name>
    <name type="common">Iberian ribbed newt</name>
    <dbReference type="NCBI Taxonomy" id="8319"/>
    <lineage>
        <taxon>Eukaryota</taxon>
        <taxon>Metazoa</taxon>
        <taxon>Chordata</taxon>
        <taxon>Craniata</taxon>
        <taxon>Vertebrata</taxon>
        <taxon>Euteleostomi</taxon>
        <taxon>Amphibia</taxon>
        <taxon>Batrachia</taxon>
        <taxon>Caudata</taxon>
        <taxon>Salamandroidea</taxon>
        <taxon>Salamandridae</taxon>
        <taxon>Pleurodelinae</taxon>
        <taxon>Pleurodeles</taxon>
    </lineage>
</organism>
<dbReference type="AlphaFoldDB" id="A0AAV7VN31"/>
<dbReference type="Proteomes" id="UP001066276">
    <property type="component" value="Chromosome 2_1"/>
</dbReference>
<protein>
    <submittedName>
        <fullName evidence="1">Uncharacterized protein</fullName>
    </submittedName>
</protein>
<name>A0AAV7VN31_PLEWA</name>
<reference evidence="1" key="1">
    <citation type="journal article" date="2022" name="bioRxiv">
        <title>Sequencing and chromosome-scale assembly of the giantPleurodeles waltlgenome.</title>
        <authorList>
            <person name="Brown T."/>
            <person name="Elewa A."/>
            <person name="Iarovenko S."/>
            <person name="Subramanian E."/>
            <person name="Araus A.J."/>
            <person name="Petzold A."/>
            <person name="Susuki M."/>
            <person name="Suzuki K.-i.T."/>
            <person name="Hayashi T."/>
            <person name="Toyoda A."/>
            <person name="Oliveira C."/>
            <person name="Osipova E."/>
            <person name="Leigh N.D."/>
            <person name="Simon A."/>
            <person name="Yun M.H."/>
        </authorList>
    </citation>
    <scope>NUCLEOTIDE SEQUENCE</scope>
    <source>
        <strain evidence="1">20211129_DDA</strain>
        <tissue evidence="1">Liver</tissue>
    </source>
</reference>
<accession>A0AAV7VN31</accession>
<comment type="caution">
    <text evidence="1">The sequence shown here is derived from an EMBL/GenBank/DDBJ whole genome shotgun (WGS) entry which is preliminary data.</text>
</comment>
<gene>
    <name evidence="1" type="ORF">NDU88_005597</name>
</gene>
<proteinExistence type="predicted"/>
<dbReference type="EMBL" id="JANPWB010000003">
    <property type="protein sequence ID" value="KAJ1201791.1"/>
    <property type="molecule type" value="Genomic_DNA"/>
</dbReference>
<evidence type="ECO:0000313" key="1">
    <source>
        <dbReference type="EMBL" id="KAJ1201791.1"/>
    </source>
</evidence>
<sequence length="118" mass="14059">MRALEIAAAQITSSFESLHAKRELYEEADQRLHRHDYNYHLRRLQAEGDRSWRLLAWLLREDQQHTPIGAIRLIDGTLVTSQEAINNAFKEYYMRLYRGQAICDTHCLESFLFRSYQQ</sequence>
<evidence type="ECO:0000313" key="2">
    <source>
        <dbReference type="Proteomes" id="UP001066276"/>
    </source>
</evidence>